<feature type="domain" description="Plastocyanin-like" evidence="14">
    <location>
        <begin position="179"/>
        <end position="240"/>
    </location>
</feature>
<dbReference type="GO" id="GO:0052716">
    <property type="term" value="F:hydroquinone:oxygen oxidoreductase activity"/>
    <property type="evidence" value="ECO:0007669"/>
    <property type="project" value="UniProtKB-EC"/>
</dbReference>
<comment type="subcellular location">
    <subcellularLocation>
        <location evidence="3">Secreted</location>
    </subcellularLocation>
</comment>
<evidence type="ECO:0000313" key="16">
    <source>
        <dbReference type="Proteomes" id="UP000620124"/>
    </source>
</evidence>
<keyword evidence="11" id="KW-0325">Glycoprotein</keyword>
<keyword evidence="7" id="KW-0479">Metal-binding</keyword>
<gene>
    <name evidence="15" type="ORF">MVEN_01742000</name>
</gene>
<accession>A0A8H6XMH2</accession>
<dbReference type="CDD" id="cd13903">
    <property type="entry name" value="CuRO_3_Tv-LCC_like"/>
    <property type="match status" value="1"/>
</dbReference>
<dbReference type="Pfam" id="PF07731">
    <property type="entry name" value="Cu-oxidase_2"/>
    <property type="match status" value="1"/>
</dbReference>
<dbReference type="EMBL" id="JACAZI010000016">
    <property type="protein sequence ID" value="KAF7343116.1"/>
    <property type="molecule type" value="Genomic_DNA"/>
</dbReference>
<dbReference type="InterPro" id="IPR011706">
    <property type="entry name" value="Cu-oxidase_C"/>
</dbReference>
<name>A0A8H6XMH2_9AGAR</name>
<evidence type="ECO:0000256" key="6">
    <source>
        <dbReference type="ARBA" id="ARBA00022525"/>
    </source>
</evidence>
<evidence type="ECO:0000259" key="12">
    <source>
        <dbReference type="Pfam" id="PF00394"/>
    </source>
</evidence>
<dbReference type="PANTHER" id="PTHR11709:SF394">
    <property type="entry name" value="FI03373P-RELATED"/>
    <property type="match status" value="1"/>
</dbReference>
<evidence type="ECO:0000256" key="1">
    <source>
        <dbReference type="ARBA" id="ARBA00000349"/>
    </source>
</evidence>
<dbReference type="Pfam" id="PF00394">
    <property type="entry name" value="Cu-oxidase"/>
    <property type="match status" value="1"/>
</dbReference>
<evidence type="ECO:0000256" key="4">
    <source>
        <dbReference type="ARBA" id="ARBA00010609"/>
    </source>
</evidence>
<organism evidence="15 16">
    <name type="scientific">Mycena venus</name>
    <dbReference type="NCBI Taxonomy" id="2733690"/>
    <lineage>
        <taxon>Eukaryota</taxon>
        <taxon>Fungi</taxon>
        <taxon>Dikarya</taxon>
        <taxon>Basidiomycota</taxon>
        <taxon>Agaricomycotina</taxon>
        <taxon>Agaricomycetes</taxon>
        <taxon>Agaricomycetidae</taxon>
        <taxon>Agaricales</taxon>
        <taxon>Marasmiineae</taxon>
        <taxon>Mycenaceae</taxon>
        <taxon>Mycena</taxon>
    </lineage>
</organism>
<evidence type="ECO:0000256" key="8">
    <source>
        <dbReference type="ARBA" id="ARBA00023002"/>
    </source>
</evidence>
<dbReference type="OrthoDB" id="2121828at2759"/>
<keyword evidence="9" id="KW-0186">Copper</keyword>
<keyword evidence="16" id="KW-1185">Reference proteome</keyword>
<evidence type="ECO:0000313" key="15">
    <source>
        <dbReference type="EMBL" id="KAF7343116.1"/>
    </source>
</evidence>
<comment type="catalytic activity">
    <reaction evidence="1">
        <text>4 hydroquinone + O2 = 4 benzosemiquinone + 2 H2O</text>
        <dbReference type="Rhea" id="RHEA:11276"/>
        <dbReference type="ChEBI" id="CHEBI:15377"/>
        <dbReference type="ChEBI" id="CHEBI:15379"/>
        <dbReference type="ChEBI" id="CHEBI:17594"/>
        <dbReference type="ChEBI" id="CHEBI:17977"/>
        <dbReference type="EC" id="1.10.3.2"/>
    </reaction>
</comment>
<dbReference type="InterPro" id="IPR001117">
    <property type="entry name" value="Cu-oxidase_2nd"/>
</dbReference>
<dbReference type="SUPFAM" id="SSF49503">
    <property type="entry name" value="Cupredoxins"/>
    <property type="match status" value="3"/>
</dbReference>
<evidence type="ECO:0000256" key="3">
    <source>
        <dbReference type="ARBA" id="ARBA00004613"/>
    </source>
</evidence>
<dbReference type="InterPro" id="IPR045087">
    <property type="entry name" value="Cu-oxidase_fam"/>
</dbReference>
<dbReference type="Gene3D" id="2.60.40.420">
    <property type="entry name" value="Cupredoxins - blue copper proteins"/>
    <property type="match status" value="3"/>
</dbReference>
<comment type="cofactor">
    <cofactor evidence="2">
        <name>Cu cation</name>
        <dbReference type="ChEBI" id="CHEBI:23378"/>
    </cofactor>
</comment>
<evidence type="ECO:0000256" key="10">
    <source>
        <dbReference type="ARBA" id="ARBA00023157"/>
    </source>
</evidence>
<evidence type="ECO:0000256" key="11">
    <source>
        <dbReference type="ARBA" id="ARBA00023180"/>
    </source>
</evidence>
<keyword evidence="10" id="KW-1015">Disulfide bond</keyword>
<dbReference type="InterPro" id="IPR033138">
    <property type="entry name" value="Cu_oxidase_CS"/>
</dbReference>
<evidence type="ECO:0000256" key="5">
    <source>
        <dbReference type="ARBA" id="ARBA00012297"/>
    </source>
</evidence>
<dbReference type="Proteomes" id="UP000620124">
    <property type="component" value="Unassembled WGS sequence"/>
</dbReference>
<feature type="domain" description="Plastocyanin-like" evidence="14">
    <location>
        <begin position="101"/>
        <end position="164"/>
    </location>
</feature>
<keyword evidence="8" id="KW-0560">Oxidoreductase</keyword>
<keyword evidence="6" id="KW-0964">Secreted</keyword>
<sequence length="646" mass="69922">MQSLICFRFRISPWRRAKSLSAARRSGTYGSLHLIYRESCCSINQHNFLKSVREICRLFPILDLPSSTGLSSKMVFSALLSLCLVSCAGAVMIGPTADIHIANANVAPDGFTRSAVLANGLVPGPTIKANKGDVFNLNVIDSLTDNTMLRSTSIHWHALASPGQTRQLIARISLGTVFFQKNNSWADGPSFVNQCPIAANHSFLYTFPTAQQAGTFWYHSHLSTQYCDGLRGAMVVYDPQDPNKSLYGMAISTLLFRQFSDCKVLQMSTMYDDTTIITLADWYHGPAQTLGAIPTLISTLINGLGELIISIHSAQLLSFIPQAAMLAGPTSQLAVVSVTFGKRYRFRLVSLSCDPNFIFTIDNHTMTIIEVDSVNHQPLAVDSIQIFAGQRYSFILNANKTVSNYWIRTVANGGTAGFDNGINSAILRYVGAPVQDPATNVTTSVAPLNEINLRPAAGQPPVPGKAVPGGADVNINIAITLDFTTLKFSINGFEYIPPTAPVLLQILSGAQSATDLLPSGSVYVLPPNKVIELSIPGGTPGAPHPFHLHGHNFHVIRSAGSTAYNFVNPPIRDVVSTGPATTDNVTIRFVTDNAGPWFLHCHIDFHLEIGLAIVFAEDTATVSKSTHPPAWDQLCPIYDALTPDQL</sequence>
<dbReference type="PROSITE" id="PS00079">
    <property type="entry name" value="MULTICOPPER_OXIDASE1"/>
    <property type="match status" value="2"/>
</dbReference>
<comment type="caution">
    <text evidence="15">The sequence shown here is derived from an EMBL/GenBank/DDBJ whole genome shotgun (WGS) entry which is preliminary data.</text>
</comment>
<dbReference type="GO" id="GO:0005576">
    <property type="term" value="C:extracellular region"/>
    <property type="evidence" value="ECO:0007669"/>
    <property type="project" value="UniProtKB-SubCell"/>
</dbReference>
<comment type="similarity">
    <text evidence="4">Belongs to the multicopper oxidase family.</text>
</comment>
<dbReference type="AlphaFoldDB" id="A0A8H6XMH2"/>
<feature type="domain" description="Plastocyanin-like" evidence="13">
    <location>
        <begin position="495"/>
        <end position="619"/>
    </location>
</feature>
<protein>
    <recommendedName>
        <fullName evidence="5">laccase</fullName>
        <ecNumber evidence="5">1.10.3.2</ecNumber>
    </recommendedName>
</protein>
<evidence type="ECO:0000259" key="14">
    <source>
        <dbReference type="Pfam" id="PF07732"/>
    </source>
</evidence>
<evidence type="ECO:0000256" key="9">
    <source>
        <dbReference type="ARBA" id="ARBA00023008"/>
    </source>
</evidence>
<dbReference type="GO" id="GO:0005507">
    <property type="term" value="F:copper ion binding"/>
    <property type="evidence" value="ECO:0007669"/>
    <property type="project" value="InterPro"/>
</dbReference>
<dbReference type="InterPro" id="IPR008972">
    <property type="entry name" value="Cupredoxin"/>
</dbReference>
<dbReference type="FunFam" id="2.60.40.420:FF:000045">
    <property type="entry name" value="Laccase 2"/>
    <property type="match status" value="1"/>
</dbReference>
<dbReference type="InterPro" id="IPR002355">
    <property type="entry name" value="Cu_oxidase_Cu_BS"/>
</dbReference>
<feature type="domain" description="Plastocyanin-like" evidence="12">
    <location>
        <begin position="274"/>
        <end position="432"/>
    </location>
</feature>
<dbReference type="EC" id="1.10.3.2" evidence="5"/>
<evidence type="ECO:0000259" key="13">
    <source>
        <dbReference type="Pfam" id="PF07731"/>
    </source>
</evidence>
<reference evidence="15" key="1">
    <citation type="submission" date="2020-05" db="EMBL/GenBank/DDBJ databases">
        <title>Mycena genomes resolve the evolution of fungal bioluminescence.</title>
        <authorList>
            <person name="Tsai I.J."/>
        </authorList>
    </citation>
    <scope>NUCLEOTIDE SEQUENCE</scope>
    <source>
        <strain evidence="15">CCC161011</strain>
    </source>
</reference>
<evidence type="ECO:0000256" key="7">
    <source>
        <dbReference type="ARBA" id="ARBA00022723"/>
    </source>
</evidence>
<dbReference type="Pfam" id="PF07732">
    <property type="entry name" value="Cu-oxidase_3"/>
    <property type="match status" value="2"/>
</dbReference>
<dbReference type="InterPro" id="IPR011707">
    <property type="entry name" value="Cu-oxidase-like_N"/>
</dbReference>
<dbReference type="PANTHER" id="PTHR11709">
    <property type="entry name" value="MULTI-COPPER OXIDASE"/>
    <property type="match status" value="1"/>
</dbReference>
<dbReference type="PROSITE" id="PS00080">
    <property type="entry name" value="MULTICOPPER_OXIDASE2"/>
    <property type="match status" value="1"/>
</dbReference>
<evidence type="ECO:0000256" key="2">
    <source>
        <dbReference type="ARBA" id="ARBA00001935"/>
    </source>
</evidence>
<proteinExistence type="inferred from homology"/>